<dbReference type="GO" id="GO:0015036">
    <property type="term" value="F:disulfide oxidoreductase activity"/>
    <property type="evidence" value="ECO:0007669"/>
    <property type="project" value="UniProtKB-ARBA"/>
</dbReference>
<organism evidence="3 4">
    <name type="scientific">Rhodanobacter denitrificans</name>
    <dbReference type="NCBI Taxonomy" id="666685"/>
    <lineage>
        <taxon>Bacteria</taxon>
        <taxon>Pseudomonadati</taxon>
        <taxon>Pseudomonadota</taxon>
        <taxon>Gammaproteobacteria</taxon>
        <taxon>Lysobacterales</taxon>
        <taxon>Rhodanobacteraceae</taxon>
        <taxon>Rhodanobacter</taxon>
    </lineage>
</organism>
<proteinExistence type="predicted"/>
<dbReference type="PROSITE" id="PS00194">
    <property type="entry name" value="THIOREDOXIN_1"/>
    <property type="match status" value="1"/>
</dbReference>
<feature type="domain" description="Thioredoxin" evidence="2">
    <location>
        <begin position="36"/>
        <end position="177"/>
    </location>
</feature>
<reference evidence="3 4" key="1">
    <citation type="submission" date="2018-05" db="EMBL/GenBank/DDBJ databases">
        <title>Draft genome sequence of Rhodanobacter denitrificans Yn1 isolated from gold copper mine.</title>
        <authorList>
            <person name="Yang N."/>
            <person name="Mazhar H.S."/>
            <person name="Rensing C."/>
        </authorList>
    </citation>
    <scope>NUCLEOTIDE SEQUENCE [LARGE SCALE GENOMIC DNA]</scope>
    <source>
        <strain evidence="3 4">Yn1</strain>
    </source>
</reference>
<name>A0A368KBH7_9GAMM</name>
<keyword evidence="4" id="KW-1185">Reference proteome</keyword>
<evidence type="ECO:0000313" key="3">
    <source>
        <dbReference type="EMBL" id="RCS29234.1"/>
    </source>
</evidence>
<dbReference type="InterPro" id="IPR036249">
    <property type="entry name" value="Thioredoxin-like_sf"/>
</dbReference>
<dbReference type="InterPro" id="IPR050553">
    <property type="entry name" value="Thioredoxin_ResA/DsbE_sf"/>
</dbReference>
<dbReference type="AlphaFoldDB" id="A0A368KBH7"/>
<dbReference type="Pfam" id="PF00578">
    <property type="entry name" value="AhpC-TSA"/>
    <property type="match status" value="1"/>
</dbReference>
<evidence type="ECO:0000313" key="4">
    <source>
        <dbReference type="Proteomes" id="UP000252387"/>
    </source>
</evidence>
<dbReference type="SUPFAM" id="SSF52833">
    <property type="entry name" value="Thioredoxin-like"/>
    <property type="match status" value="1"/>
</dbReference>
<gene>
    <name evidence="3" type="ORF">DEO45_12075</name>
</gene>
<protein>
    <submittedName>
        <fullName evidence="3">TlpA family protein disulfide reductase</fullName>
    </submittedName>
</protein>
<dbReference type="Proteomes" id="UP000252387">
    <property type="component" value="Unassembled WGS sequence"/>
</dbReference>
<dbReference type="PROSITE" id="PS51352">
    <property type="entry name" value="THIOREDOXIN_2"/>
    <property type="match status" value="1"/>
</dbReference>
<evidence type="ECO:0000259" key="2">
    <source>
        <dbReference type="PROSITE" id="PS51352"/>
    </source>
</evidence>
<dbReference type="GO" id="GO:0016209">
    <property type="term" value="F:antioxidant activity"/>
    <property type="evidence" value="ECO:0007669"/>
    <property type="project" value="InterPro"/>
</dbReference>
<dbReference type="EMBL" id="QFWQ01000007">
    <property type="protein sequence ID" value="RCS29234.1"/>
    <property type="molecule type" value="Genomic_DNA"/>
</dbReference>
<dbReference type="Gene3D" id="3.40.30.10">
    <property type="entry name" value="Glutaredoxin"/>
    <property type="match status" value="1"/>
</dbReference>
<dbReference type="RefSeq" id="WP_114343997.1">
    <property type="nucleotide sequence ID" value="NZ_QFWQ01000007.1"/>
</dbReference>
<dbReference type="OrthoDB" id="9796554at2"/>
<dbReference type="InterPro" id="IPR000866">
    <property type="entry name" value="AhpC/TSA"/>
</dbReference>
<dbReference type="InterPro" id="IPR013766">
    <property type="entry name" value="Thioredoxin_domain"/>
</dbReference>
<keyword evidence="1" id="KW-0676">Redox-active center</keyword>
<sequence length="179" mass="19272">MLSRSNWLILGLAVLAAALGGYLQHRQRAAGTTPPSLLGQLPPPLVLPDLDGKLHRLDDYRGRRVLLNFWASWCAPCLREMPALAEAQAKFGEQGAIVIGIAMDEPVHVRAFLAAHPVDYPILIGEMGPPSSSLKLGNTRQILPYSVLIDADGRILATHAGPLSAAQLARWLAPAEAEH</sequence>
<comment type="caution">
    <text evidence="3">The sequence shown here is derived from an EMBL/GenBank/DDBJ whole genome shotgun (WGS) entry which is preliminary data.</text>
</comment>
<dbReference type="PANTHER" id="PTHR42852:SF17">
    <property type="entry name" value="THIOREDOXIN-LIKE PROTEIN HI_1115"/>
    <property type="match status" value="1"/>
</dbReference>
<dbReference type="InterPro" id="IPR017937">
    <property type="entry name" value="Thioredoxin_CS"/>
</dbReference>
<dbReference type="CDD" id="cd02966">
    <property type="entry name" value="TlpA_like_family"/>
    <property type="match status" value="1"/>
</dbReference>
<evidence type="ECO:0000256" key="1">
    <source>
        <dbReference type="ARBA" id="ARBA00023284"/>
    </source>
</evidence>
<accession>A0A368KBH7</accession>
<dbReference type="PANTHER" id="PTHR42852">
    <property type="entry name" value="THIOL:DISULFIDE INTERCHANGE PROTEIN DSBE"/>
    <property type="match status" value="1"/>
</dbReference>